<gene>
    <name evidence="2" type="ORF">COV30_00710</name>
</gene>
<evidence type="ECO:0000256" key="1">
    <source>
        <dbReference type="SAM" id="Phobius"/>
    </source>
</evidence>
<name>A0A2H0R7L8_9BACT</name>
<comment type="caution">
    <text evidence="2">The sequence shown here is derived from an EMBL/GenBank/DDBJ whole genome shotgun (WGS) entry which is preliminary data.</text>
</comment>
<proteinExistence type="predicted"/>
<keyword evidence="1" id="KW-0812">Transmembrane</keyword>
<accession>A0A2H0R7L8</accession>
<sequence>MIKLSESLNNLPVKLKILFIFILTISFFAVILFFVSDEGFVFLNKQFLKGEILPERIINATGSTLAVLQNDWKLIEKIEEAKNLLSNSPALSFTEDKNRLIRKEIALAILDTQTGIVLEKRYWLDQNDIDKADLTRKNYLENSENLPRFQPKDVYEEYSVITNWWNSFNSDWSIVKNGTVNDRYVVVADKYLISNESLAYPEDRTGKKYSDIVYVPYSKTLKDKTLITAGKKFLNDHVSDAFNEMTSFKIRSKAFPGRLVVDTITQTFVKNIFLTEQTDPKMMLLSTDGGLELAERVLIRLGANGEKAFRYTVSKTGASGLGQIMPGTYNSIQNGYPDARLIKDVDIGRVDIKNAIKASTLVFDDHLAIVVKKTGVSKKSKLLFEEKTQDEVDEIMAAIYNGGPSKYLHLTGNISNAVKETVFFLRKFRMLKDLGLFDQYVEI</sequence>
<dbReference type="Gene3D" id="1.10.530.10">
    <property type="match status" value="1"/>
</dbReference>
<evidence type="ECO:0008006" key="4">
    <source>
        <dbReference type="Google" id="ProtNLM"/>
    </source>
</evidence>
<feature type="transmembrane region" description="Helical" evidence="1">
    <location>
        <begin position="15"/>
        <end position="35"/>
    </location>
</feature>
<reference evidence="2 3" key="1">
    <citation type="submission" date="2017-09" db="EMBL/GenBank/DDBJ databases">
        <title>Depth-based differentiation of microbial function through sediment-hosted aquifers and enrichment of novel symbionts in the deep terrestrial subsurface.</title>
        <authorList>
            <person name="Probst A.J."/>
            <person name="Ladd B."/>
            <person name="Jarett J.K."/>
            <person name="Geller-Mcgrath D.E."/>
            <person name="Sieber C.M."/>
            <person name="Emerson J.B."/>
            <person name="Anantharaman K."/>
            <person name="Thomas B.C."/>
            <person name="Malmstrom R."/>
            <person name="Stieglmeier M."/>
            <person name="Klingl A."/>
            <person name="Woyke T."/>
            <person name="Ryan C.M."/>
            <person name="Banfield J.F."/>
        </authorList>
    </citation>
    <scope>NUCLEOTIDE SEQUENCE [LARGE SCALE GENOMIC DNA]</scope>
    <source>
        <strain evidence="2">CG10_big_fil_rev_8_21_14_0_10_37_15</strain>
    </source>
</reference>
<protein>
    <recommendedName>
        <fullName evidence="4">Transglycosylase SLT domain-containing protein</fullName>
    </recommendedName>
</protein>
<evidence type="ECO:0000313" key="3">
    <source>
        <dbReference type="Proteomes" id="UP000230208"/>
    </source>
</evidence>
<dbReference type="AlphaFoldDB" id="A0A2H0R7L8"/>
<dbReference type="EMBL" id="PCXP01000009">
    <property type="protein sequence ID" value="PIR42024.1"/>
    <property type="molecule type" value="Genomic_DNA"/>
</dbReference>
<dbReference type="Proteomes" id="UP000230208">
    <property type="component" value="Unassembled WGS sequence"/>
</dbReference>
<keyword evidence="1" id="KW-1133">Transmembrane helix</keyword>
<organism evidence="2 3">
    <name type="scientific">Candidatus Yanofskybacteria bacterium CG10_big_fil_rev_8_21_14_0_10_37_15</name>
    <dbReference type="NCBI Taxonomy" id="1975097"/>
    <lineage>
        <taxon>Bacteria</taxon>
        <taxon>Candidatus Yanofskyibacteriota</taxon>
    </lineage>
</organism>
<keyword evidence="1" id="KW-0472">Membrane</keyword>
<evidence type="ECO:0000313" key="2">
    <source>
        <dbReference type="EMBL" id="PIR42024.1"/>
    </source>
</evidence>